<accession>A0A2Z7AQ12</accession>
<dbReference type="Proteomes" id="UP000250235">
    <property type="component" value="Unassembled WGS sequence"/>
</dbReference>
<name>A0A2Z7AQ12_9LAMI</name>
<protein>
    <submittedName>
        <fullName evidence="2">Rubisco accumulation factor 1, chloroplastic</fullName>
    </submittedName>
</protein>
<proteinExistence type="predicted"/>
<feature type="region of interest" description="Disordered" evidence="1">
    <location>
        <begin position="47"/>
        <end position="76"/>
    </location>
</feature>
<organism evidence="2 3">
    <name type="scientific">Dorcoceras hygrometricum</name>
    <dbReference type="NCBI Taxonomy" id="472368"/>
    <lineage>
        <taxon>Eukaryota</taxon>
        <taxon>Viridiplantae</taxon>
        <taxon>Streptophyta</taxon>
        <taxon>Embryophyta</taxon>
        <taxon>Tracheophyta</taxon>
        <taxon>Spermatophyta</taxon>
        <taxon>Magnoliopsida</taxon>
        <taxon>eudicotyledons</taxon>
        <taxon>Gunneridae</taxon>
        <taxon>Pentapetalae</taxon>
        <taxon>asterids</taxon>
        <taxon>lamiids</taxon>
        <taxon>Lamiales</taxon>
        <taxon>Gesneriaceae</taxon>
        <taxon>Didymocarpoideae</taxon>
        <taxon>Trichosporeae</taxon>
        <taxon>Loxocarpinae</taxon>
        <taxon>Dorcoceras</taxon>
    </lineage>
</organism>
<gene>
    <name evidence="2" type="ORF">F511_35778</name>
</gene>
<sequence length="76" mass="8579">MVSSGRTNPETETHRAAQKHALHVFYNQPTVRPISHFEPLQATPRTTMNPLRLSHNPSSVPLTEAMQENTKTVRCT</sequence>
<keyword evidence="3" id="KW-1185">Reference proteome</keyword>
<reference evidence="2 3" key="1">
    <citation type="journal article" date="2015" name="Proc. Natl. Acad. Sci. U.S.A.">
        <title>The resurrection genome of Boea hygrometrica: A blueprint for survival of dehydration.</title>
        <authorList>
            <person name="Xiao L."/>
            <person name="Yang G."/>
            <person name="Zhang L."/>
            <person name="Yang X."/>
            <person name="Zhao S."/>
            <person name="Ji Z."/>
            <person name="Zhou Q."/>
            <person name="Hu M."/>
            <person name="Wang Y."/>
            <person name="Chen M."/>
            <person name="Xu Y."/>
            <person name="Jin H."/>
            <person name="Xiao X."/>
            <person name="Hu G."/>
            <person name="Bao F."/>
            <person name="Hu Y."/>
            <person name="Wan P."/>
            <person name="Li L."/>
            <person name="Deng X."/>
            <person name="Kuang T."/>
            <person name="Xiang C."/>
            <person name="Zhu J.K."/>
            <person name="Oliver M.J."/>
            <person name="He Y."/>
        </authorList>
    </citation>
    <scope>NUCLEOTIDE SEQUENCE [LARGE SCALE GENOMIC DNA]</scope>
    <source>
        <strain evidence="3">cv. XS01</strain>
    </source>
</reference>
<dbReference type="AlphaFoldDB" id="A0A2Z7AQ12"/>
<evidence type="ECO:0000313" key="2">
    <source>
        <dbReference type="EMBL" id="KZV23556.1"/>
    </source>
</evidence>
<evidence type="ECO:0000313" key="3">
    <source>
        <dbReference type="Proteomes" id="UP000250235"/>
    </source>
</evidence>
<dbReference type="EMBL" id="KV013447">
    <property type="protein sequence ID" value="KZV23556.1"/>
    <property type="molecule type" value="Genomic_DNA"/>
</dbReference>
<evidence type="ECO:0000256" key="1">
    <source>
        <dbReference type="SAM" id="MobiDB-lite"/>
    </source>
</evidence>